<reference evidence="1 2" key="1">
    <citation type="submission" date="2024-01" db="EMBL/GenBank/DDBJ databases">
        <title>Complete genome of Cladobotryum mycophilum ATHUM6906.</title>
        <authorList>
            <person name="Christinaki A.C."/>
            <person name="Myridakis A.I."/>
            <person name="Kouvelis V.N."/>
        </authorList>
    </citation>
    <scope>NUCLEOTIDE SEQUENCE [LARGE SCALE GENOMIC DNA]</scope>
    <source>
        <strain evidence="1 2">ATHUM6906</strain>
    </source>
</reference>
<dbReference type="Proteomes" id="UP001338125">
    <property type="component" value="Unassembled WGS sequence"/>
</dbReference>
<organism evidence="1 2">
    <name type="scientific">Cladobotryum mycophilum</name>
    <dbReference type="NCBI Taxonomy" id="491253"/>
    <lineage>
        <taxon>Eukaryota</taxon>
        <taxon>Fungi</taxon>
        <taxon>Dikarya</taxon>
        <taxon>Ascomycota</taxon>
        <taxon>Pezizomycotina</taxon>
        <taxon>Sordariomycetes</taxon>
        <taxon>Hypocreomycetidae</taxon>
        <taxon>Hypocreales</taxon>
        <taxon>Hypocreaceae</taxon>
        <taxon>Cladobotryum</taxon>
    </lineage>
</organism>
<protein>
    <recommendedName>
        <fullName evidence="3">Secreted protein</fullName>
    </recommendedName>
</protein>
<accession>A0ABR0SWC2</accession>
<proteinExistence type="predicted"/>
<evidence type="ECO:0000313" key="2">
    <source>
        <dbReference type="Proteomes" id="UP001338125"/>
    </source>
</evidence>
<keyword evidence="2" id="KW-1185">Reference proteome</keyword>
<evidence type="ECO:0000313" key="1">
    <source>
        <dbReference type="EMBL" id="KAK5996490.1"/>
    </source>
</evidence>
<sequence length="96" mass="10576">MRHYRATPAALSVGCATVRFLRYSHAVFPGFHGLFMYDHVASIGCTVSTGEAGACIQDEVRHVSLHVKQQLIVITAFDKLRLFGAGFDPPMPNNRT</sequence>
<dbReference type="EMBL" id="JAVFKD010000002">
    <property type="protein sequence ID" value="KAK5996490.1"/>
    <property type="molecule type" value="Genomic_DNA"/>
</dbReference>
<gene>
    <name evidence="1" type="ORF">PT974_01825</name>
</gene>
<name>A0ABR0SWC2_9HYPO</name>
<evidence type="ECO:0008006" key="3">
    <source>
        <dbReference type="Google" id="ProtNLM"/>
    </source>
</evidence>
<comment type="caution">
    <text evidence="1">The sequence shown here is derived from an EMBL/GenBank/DDBJ whole genome shotgun (WGS) entry which is preliminary data.</text>
</comment>